<dbReference type="InterPro" id="IPR005790">
    <property type="entry name" value="DNA_polIII_delta"/>
</dbReference>
<comment type="catalytic activity">
    <reaction evidence="7">
        <text>DNA(n) + a 2'-deoxyribonucleoside 5'-triphosphate = DNA(n+1) + diphosphate</text>
        <dbReference type="Rhea" id="RHEA:22508"/>
        <dbReference type="Rhea" id="RHEA-COMP:17339"/>
        <dbReference type="Rhea" id="RHEA-COMP:17340"/>
        <dbReference type="ChEBI" id="CHEBI:33019"/>
        <dbReference type="ChEBI" id="CHEBI:61560"/>
        <dbReference type="ChEBI" id="CHEBI:173112"/>
        <dbReference type="EC" id="2.7.7.7"/>
    </reaction>
</comment>
<keyword evidence="3" id="KW-0548">Nucleotidyltransferase</keyword>
<evidence type="ECO:0000256" key="4">
    <source>
        <dbReference type="ARBA" id="ARBA00022705"/>
    </source>
</evidence>
<evidence type="ECO:0000256" key="3">
    <source>
        <dbReference type="ARBA" id="ARBA00022695"/>
    </source>
</evidence>
<keyword evidence="5" id="KW-0239">DNA-directed DNA polymerase</keyword>
<dbReference type="Gene3D" id="1.10.8.60">
    <property type="match status" value="1"/>
</dbReference>
<keyword evidence="10" id="KW-1185">Reference proteome</keyword>
<organism evidence="9 10">
    <name type="scientific">Desulfurobacterium pacificum</name>
    <dbReference type="NCBI Taxonomy" id="240166"/>
    <lineage>
        <taxon>Bacteria</taxon>
        <taxon>Pseudomonadati</taxon>
        <taxon>Aquificota</taxon>
        <taxon>Aquificia</taxon>
        <taxon>Desulfurobacteriales</taxon>
        <taxon>Desulfurobacteriaceae</taxon>
        <taxon>Desulfurobacterium</taxon>
    </lineage>
</organism>
<dbReference type="Pfam" id="PF12169">
    <property type="entry name" value="DNA_pol3_gamma3"/>
    <property type="match status" value="1"/>
</dbReference>
<dbReference type="InterPro" id="IPR008921">
    <property type="entry name" value="DNA_pol3_clamp-load_cplx_C"/>
</dbReference>
<keyword evidence="4" id="KW-0235">DNA replication</keyword>
<evidence type="ECO:0000313" key="9">
    <source>
        <dbReference type="EMBL" id="SMP11844.1"/>
    </source>
</evidence>
<evidence type="ECO:0000256" key="2">
    <source>
        <dbReference type="ARBA" id="ARBA00022679"/>
    </source>
</evidence>
<dbReference type="SUPFAM" id="SSF48019">
    <property type="entry name" value="post-AAA+ oligomerization domain-like"/>
    <property type="match status" value="1"/>
</dbReference>
<gene>
    <name evidence="9" type="ORF">SAMN06265339_0993</name>
</gene>
<accession>A0ABY1NKG7</accession>
<comment type="similarity">
    <text evidence="6">Belongs to the DNA polymerase HolA subunit family.</text>
</comment>
<dbReference type="NCBIfam" id="TIGR01128">
    <property type="entry name" value="holA"/>
    <property type="match status" value="1"/>
</dbReference>
<dbReference type="SUPFAM" id="SSF52540">
    <property type="entry name" value="P-loop containing nucleoside triphosphate hydrolases"/>
    <property type="match status" value="1"/>
</dbReference>
<dbReference type="EMBL" id="FXUB01000002">
    <property type="protein sequence ID" value="SMP11844.1"/>
    <property type="molecule type" value="Genomic_DNA"/>
</dbReference>
<sequence length="314" mass="35740">MKQVKVQDALKQLKNNVPWKRIFIYGDEIYLTEQLIKKISSFREVEKFYADEDLSAIYSFSGTSLFGSSPVLLITNAQHLPSALRKKSEKEKFLKFLKTLPEFIVAATETLDYKKLKSEIFQTITELAEIVIVSESYHEKAVYNLLKKKFSSAGKQISDQAIRLIIETVGTDLLNLKQETDKLLAYPGELTEETVRQILFSSGRVNVFEIIVPLVEKNRKEFLKLISTALSEGVDPLSIIGLLQSQVRQLIAILTGEKPKLPLKAQKTFKELSRRTTIKDLFLLLQKIHEAEFATKSGEKMPELAIKSIVLEDE</sequence>
<evidence type="ECO:0000313" key="10">
    <source>
        <dbReference type="Proteomes" id="UP001157911"/>
    </source>
</evidence>
<reference evidence="9 10" key="1">
    <citation type="submission" date="2017-05" db="EMBL/GenBank/DDBJ databases">
        <authorList>
            <person name="Varghese N."/>
            <person name="Submissions S."/>
        </authorList>
    </citation>
    <scope>NUCLEOTIDE SEQUENCE [LARGE SCALE GENOMIC DNA]</scope>
    <source>
        <strain evidence="9 10">DSM 15522</strain>
    </source>
</reference>
<dbReference type="PANTHER" id="PTHR34388">
    <property type="entry name" value="DNA POLYMERASE III SUBUNIT DELTA"/>
    <property type="match status" value="1"/>
</dbReference>
<comment type="caution">
    <text evidence="9">The sequence shown here is derived from an EMBL/GenBank/DDBJ whole genome shotgun (WGS) entry which is preliminary data.</text>
</comment>
<evidence type="ECO:0000256" key="5">
    <source>
        <dbReference type="ARBA" id="ARBA00022932"/>
    </source>
</evidence>
<evidence type="ECO:0000259" key="8">
    <source>
        <dbReference type="Pfam" id="PF12169"/>
    </source>
</evidence>
<dbReference type="InterPro" id="IPR022754">
    <property type="entry name" value="DNA_pol_III_gamma-3"/>
</dbReference>
<dbReference type="InterPro" id="IPR027417">
    <property type="entry name" value="P-loop_NTPase"/>
</dbReference>
<evidence type="ECO:0000256" key="6">
    <source>
        <dbReference type="ARBA" id="ARBA00034754"/>
    </source>
</evidence>
<name>A0ABY1NKG7_9BACT</name>
<dbReference type="Gene3D" id="3.40.50.300">
    <property type="entry name" value="P-loop containing nucleotide triphosphate hydrolases"/>
    <property type="match status" value="1"/>
</dbReference>
<dbReference type="RefSeq" id="WP_283400473.1">
    <property type="nucleotide sequence ID" value="NZ_FXUB01000002.1"/>
</dbReference>
<dbReference type="EC" id="2.7.7.7" evidence="1"/>
<dbReference type="Proteomes" id="UP001157911">
    <property type="component" value="Unassembled WGS sequence"/>
</dbReference>
<evidence type="ECO:0000256" key="1">
    <source>
        <dbReference type="ARBA" id="ARBA00012417"/>
    </source>
</evidence>
<evidence type="ECO:0000256" key="7">
    <source>
        <dbReference type="ARBA" id="ARBA00049244"/>
    </source>
</evidence>
<proteinExistence type="inferred from homology"/>
<dbReference type="PANTHER" id="PTHR34388:SF1">
    <property type="entry name" value="DNA POLYMERASE III SUBUNIT DELTA"/>
    <property type="match status" value="1"/>
</dbReference>
<dbReference type="Gene3D" id="1.20.272.10">
    <property type="match status" value="1"/>
</dbReference>
<keyword evidence="2" id="KW-0808">Transferase</keyword>
<protein>
    <recommendedName>
        <fullName evidence="1">DNA-directed DNA polymerase</fullName>
        <ecNumber evidence="1">2.7.7.7</ecNumber>
    </recommendedName>
</protein>
<feature type="domain" description="DNA polymerase III gamma subunit" evidence="8">
    <location>
        <begin position="190"/>
        <end position="286"/>
    </location>
</feature>